<reference evidence="2" key="1">
    <citation type="submission" date="2020-11" db="EMBL/GenBank/DDBJ databases">
        <authorList>
            <consortium name="DOE Joint Genome Institute"/>
            <person name="Ahrendt S."/>
            <person name="Riley R."/>
            <person name="Andreopoulos W."/>
            <person name="Labutti K."/>
            <person name="Pangilinan J."/>
            <person name="Ruiz-Duenas F.J."/>
            <person name="Barrasa J.M."/>
            <person name="Sanchez-Garcia M."/>
            <person name="Camarero S."/>
            <person name="Miyauchi S."/>
            <person name="Serrano A."/>
            <person name="Linde D."/>
            <person name="Babiker R."/>
            <person name="Drula E."/>
            <person name="Ayuso-Fernandez I."/>
            <person name="Pacheco R."/>
            <person name="Padilla G."/>
            <person name="Ferreira P."/>
            <person name="Barriuso J."/>
            <person name="Kellner H."/>
            <person name="Castanera R."/>
            <person name="Alfaro M."/>
            <person name="Ramirez L."/>
            <person name="Pisabarro A.G."/>
            <person name="Kuo A."/>
            <person name="Tritt A."/>
            <person name="Lipzen A."/>
            <person name="He G."/>
            <person name="Yan M."/>
            <person name="Ng V."/>
            <person name="Cullen D."/>
            <person name="Martin F."/>
            <person name="Rosso M.-N."/>
            <person name="Henrissat B."/>
            <person name="Hibbett D."/>
            <person name="Martinez A.T."/>
            <person name="Grigoriev I.V."/>
        </authorList>
    </citation>
    <scope>NUCLEOTIDE SEQUENCE</scope>
    <source>
        <strain evidence="2">AH 40177</strain>
    </source>
</reference>
<accession>A0A9P5PWN8</accession>
<feature type="transmembrane region" description="Helical" evidence="1">
    <location>
        <begin position="46"/>
        <end position="65"/>
    </location>
</feature>
<keyword evidence="3" id="KW-1185">Reference proteome</keyword>
<evidence type="ECO:0000313" key="3">
    <source>
        <dbReference type="Proteomes" id="UP000772434"/>
    </source>
</evidence>
<feature type="transmembrane region" description="Helical" evidence="1">
    <location>
        <begin position="116"/>
        <end position="136"/>
    </location>
</feature>
<proteinExistence type="predicted"/>
<organism evidence="2 3">
    <name type="scientific">Rhodocollybia butyracea</name>
    <dbReference type="NCBI Taxonomy" id="206335"/>
    <lineage>
        <taxon>Eukaryota</taxon>
        <taxon>Fungi</taxon>
        <taxon>Dikarya</taxon>
        <taxon>Basidiomycota</taxon>
        <taxon>Agaricomycotina</taxon>
        <taxon>Agaricomycetes</taxon>
        <taxon>Agaricomycetidae</taxon>
        <taxon>Agaricales</taxon>
        <taxon>Marasmiineae</taxon>
        <taxon>Omphalotaceae</taxon>
        <taxon>Rhodocollybia</taxon>
    </lineage>
</organism>
<evidence type="ECO:0000256" key="1">
    <source>
        <dbReference type="SAM" id="Phobius"/>
    </source>
</evidence>
<feature type="transmembrane region" description="Helical" evidence="1">
    <location>
        <begin position="77"/>
        <end position="96"/>
    </location>
</feature>
<comment type="caution">
    <text evidence="2">The sequence shown here is derived from an EMBL/GenBank/DDBJ whole genome shotgun (WGS) entry which is preliminary data.</text>
</comment>
<gene>
    <name evidence="2" type="ORF">BDP27DRAFT_1323609</name>
</gene>
<keyword evidence="1" id="KW-0812">Transmembrane</keyword>
<keyword evidence="1" id="KW-0472">Membrane</keyword>
<name>A0A9P5PWN8_9AGAR</name>
<sequence>MHNDHGLYVCAHASAFDEARIAGREKTVGVPIGVGTEIHRRREYAGYYPTYCAIIHLILELIFCYRKRRSGFLSHTFSSLAHILVLLAARTLSLPFSLANQKVSVSVMDAIFNSNVILVIFPTISTISVCTVFRFTKFVNPKKNSQPIGKTIRCEIVACRISC</sequence>
<dbReference type="EMBL" id="JADNRY010000039">
    <property type="protein sequence ID" value="KAF9070633.1"/>
    <property type="molecule type" value="Genomic_DNA"/>
</dbReference>
<evidence type="ECO:0000313" key="2">
    <source>
        <dbReference type="EMBL" id="KAF9070633.1"/>
    </source>
</evidence>
<dbReference type="Proteomes" id="UP000772434">
    <property type="component" value="Unassembled WGS sequence"/>
</dbReference>
<dbReference type="AlphaFoldDB" id="A0A9P5PWN8"/>
<protein>
    <submittedName>
        <fullName evidence="2">Uncharacterized protein</fullName>
    </submittedName>
</protein>
<keyword evidence="1" id="KW-1133">Transmembrane helix</keyword>